<keyword evidence="3" id="KW-1185">Reference proteome</keyword>
<evidence type="ECO:0000256" key="1">
    <source>
        <dbReference type="SAM" id="MobiDB-lite"/>
    </source>
</evidence>
<sequence>MSIEIKISESNKAPPIIIGDGKLTPRNIAQWERYANAYFLKAKTPEGEKVSSVLNCFSGLHLLNWIDMNRDKFLADGYTFETFMKSMRACFLDPNWEEIVICEEVSRNMTDDQSFAMWSAGIISGNTLVGPDHRLSVPDLRKHLRMSLSKRLTTKLSSLKKADKDALEAIEDFDEWRREIIMIDEAHRKDLEAAKEFMFQSLGKRPHPDAEHTYSRLPPAHRDPEPAYSHPPRVLHNSRNYNTPASGANAVGYHSDQRGSSSSSSAFLTEVLEEDVATTNILAAFLPSSNTASSFALGNGYDTSQENASGDSLVLDSLSKLLRNLSLPASP</sequence>
<organism evidence="2 3">
    <name type="scientific">Gymnopilus dilepis</name>
    <dbReference type="NCBI Taxonomy" id="231916"/>
    <lineage>
        <taxon>Eukaryota</taxon>
        <taxon>Fungi</taxon>
        <taxon>Dikarya</taxon>
        <taxon>Basidiomycota</taxon>
        <taxon>Agaricomycotina</taxon>
        <taxon>Agaricomycetes</taxon>
        <taxon>Agaricomycetidae</taxon>
        <taxon>Agaricales</taxon>
        <taxon>Agaricineae</taxon>
        <taxon>Hymenogastraceae</taxon>
        <taxon>Gymnopilus</taxon>
    </lineage>
</organism>
<name>A0A409YN37_9AGAR</name>
<feature type="region of interest" description="Disordered" evidence="1">
    <location>
        <begin position="203"/>
        <end position="259"/>
    </location>
</feature>
<dbReference type="STRING" id="231916.A0A409YN37"/>
<dbReference type="OrthoDB" id="2369050at2759"/>
<feature type="compositionally biased region" description="Polar residues" evidence="1">
    <location>
        <begin position="237"/>
        <end position="246"/>
    </location>
</feature>
<dbReference type="EMBL" id="NHYE01000624">
    <property type="protein sequence ID" value="PPR04448.1"/>
    <property type="molecule type" value="Genomic_DNA"/>
</dbReference>
<dbReference type="AlphaFoldDB" id="A0A409YN37"/>
<comment type="caution">
    <text evidence="2">The sequence shown here is derived from an EMBL/GenBank/DDBJ whole genome shotgun (WGS) entry which is preliminary data.</text>
</comment>
<gene>
    <name evidence="2" type="ORF">CVT26_002276</name>
</gene>
<evidence type="ECO:0000313" key="3">
    <source>
        <dbReference type="Proteomes" id="UP000284706"/>
    </source>
</evidence>
<dbReference type="Proteomes" id="UP000284706">
    <property type="component" value="Unassembled WGS sequence"/>
</dbReference>
<reference evidence="2 3" key="1">
    <citation type="journal article" date="2018" name="Evol. Lett.">
        <title>Horizontal gene cluster transfer increased hallucinogenic mushroom diversity.</title>
        <authorList>
            <person name="Reynolds H.T."/>
            <person name="Vijayakumar V."/>
            <person name="Gluck-Thaler E."/>
            <person name="Korotkin H.B."/>
            <person name="Matheny P.B."/>
            <person name="Slot J.C."/>
        </authorList>
    </citation>
    <scope>NUCLEOTIDE SEQUENCE [LARGE SCALE GENOMIC DNA]</scope>
    <source>
        <strain evidence="2 3">SRW20</strain>
    </source>
</reference>
<dbReference type="InParanoid" id="A0A409YN37"/>
<proteinExistence type="predicted"/>
<feature type="compositionally biased region" description="Basic and acidic residues" evidence="1">
    <location>
        <begin position="206"/>
        <end position="225"/>
    </location>
</feature>
<evidence type="ECO:0000313" key="2">
    <source>
        <dbReference type="EMBL" id="PPR04448.1"/>
    </source>
</evidence>
<accession>A0A409YN37</accession>
<protein>
    <submittedName>
        <fullName evidence="2">Uncharacterized protein</fullName>
    </submittedName>
</protein>